<keyword evidence="1" id="KW-0805">Transcription regulation</keyword>
<gene>
    <name evidence="5" type="ORF">HNQ58_001857</name>
</gene>
<dbReference type="RefSeq" id="WP_183948618.1">
    <property type="nucleotide sequence ID" value="NZ_JACHHX010000012.1"/>
</dbReference>
<dbReference type="InterPro" id="IPR001845">
    <property type="entry name" value="HTH_ArsR_DNA-bd_dom"/>
</dbReference>
<keyword evidence="3" id="KW-0804">Transcription</keyword>
<keyword evidence="6" id="KW-1185">Reference proteome</keyword>
<evidence type="ECO:0000256" key="3">
    <source>
        <dbReference type="ARBA" id="ARBA00023163"/>
    </source>
</evidence>
<dbReference type="NCBIfam" id="NF033788">
    <property type="entry name" value="HTH_metalloreg"/>
    <property type="match status" value="1"/>
</dbReference>
<dbReference type="InterPro" id="IPR051011">
    <property type="entry name" value="Metal_resp_trans_reg"/>
</dbReference>
<dbReference type="GO" id="GO:0003677">
    <property type="term" value="F:DNA binding"/>
    <property type="evidence" value="ECO:0007669"/>
    <property type="project" value="UniProtKB-KW"/>
</dbReference>
<evidence type="ECO:0000313" key="6">
    <source>
        <dbReference type="Proteomes" id="UP000519004"/>
    </source>
</evidence>
<name>A0A7W8DEU7_9GAMM</name>
<dbReference type="InterPro" id="IPR011991">
    <property type="entry name" value="ArsR-like_HTH"/>
</dbReference>
<evidence type="ECO:0000256" key="1">
    <source>
        <dbReference type="ARBA" id="ARBA00023015"/>
    </source>
</evidence>
<dbReference type="GO" id="GO:0003700">
    <property type="term" value="F:DNA-binding transcription factor activity"/>
    <property type="evidence" value="ECO:0007669"/>
    <property type="project" value="InterPro"/>
</dbReference>
<dbReference type="EMBL" id="JACHHX010000012">
    <property type="protein sequence ID" value="MBB5015947.1"/>
    <property type="molecule type" value="Genomic_DNA"/>
</dbReference>
<organism evidence="5 6">
    <name type="scientific">Rehaibacterium terrae</name>
    <dbReference type="NCBI Taxonomy" id="1341696"/>
    <lineage>
        <taxon>Bacteria</taxon>
        <taxon>Pseudomonadati</taxon>
        <taxon>Pseudomonadota</taxon>
        <taxon>Gammaproteobacteria</taxon>
        <taxon>Lysobacterales</taxon>
        <taxon>Lysobacteraceae</taxon>
        <taxon>Rehaibacterium</taxon>
    </lineage>
</organism>
<protein>
    <submittedName>
        <fullName evidence="5">DNA-binding transcriptional ArsR family regulator</fullName>
    </submittedName>
</protein>
<dbReference type="PRINTS" id="PR00778">
    <property type="entry name" value="HTHARSR"/>
</dbReference>
<dbReference type="PANTHER" id="PTHR43132:SF2">
    <property type="entry name" value="ARSENICAL RESISTANCE OPERON REPRESSOR ARSR-RELATED"/>
    <property type="match status" value="1"/>
</dbReference>
<feature type="domain" description="HTH arsR-type" evidence="4">
    <location>
        <begin position="1"/>
        <end position="95"/>
    </location>
</feature>
<dbReference type="Gene3D" id="1.10.10.10">
    <property type="entry name" value="Winged helix-like DNA-binding domain superfamily/Winged helix DNA-binding domain"/>
    <property type="match status" value="1"/>
</dbReference>
<evidence type="ECO:0000313" key="5">
    <source>
        <dbReference type="EMBL" id="MBB5015947.1"/>
    </source>
</evidence>
<dbReference type="InterPro" id="IPR036390">
    <property type="entry name" value="WH_DNA-bd_sf"/>
</dbReference>
<dbReference type="AlphaFoldDB" id="A0A7W8DEU7"/>
<dbReference type="Proteomes" id="UP000519004">
    <property type="component" value="Unassembled WGS sequence"/>
</dbReference>
<reference evidence="5 6" key="1">
    <citation type="submission" date="2020-08" db="EMBL/GenBank/DDBJ databases">
        <title>Genomic Encyclopedia of Type Strains, Phase IV (KMG-IV): sequencing the most valuable type-strain genomes for metagenomic binning, comparative biology and taxonomic classification.</title>
        <authorList>
            <person name="Goeker M."/>
        </authorList>
    </citation>
    <scope>NUCLEOTIDE SEQUENCE [LARGE SCALE GENOMIC DNA]</scope>
    <source>
        <strain evidence="5 6">DSM 25897</strain>
    </source>
</reference>
<dbReference type="SUPFAM" id="SSF46785">
    <property type="entry name" value="Winged helix' DNA-binding domain"/>
    <property type="match status" value="1"/>
</dbReference>
<dbReference type="InterPro" id="IPR036388">
    <property type="entry name" value="WH-like_DNA-bd_sf"/>
</dbReference>
<sequence length="107" mass="11488">MDTAAALLALRALGQEHRLEAFRRLVQAGQAGLTVGELREQLDIPPATLSAHLNTLRAAGLVRDRREGRTIHVSADYARMNALLGYLTENCCAGDACAPAPSRHATK</sequence>
<dbReference type="PANTHER" id="PTHR43132">
    <property type="entry name" value="ARSENICAL RESISTANCE OPERON REPRESSOR ARSR-RELATED"/>
    <property type="match status" value="1"/>
</dbReference>
<evidence type="ECO:0000256" key="2">
    <source>
        <dbReference type="ARBA" id="ARBA00023125"/>
    </source>
</evidence>
<dbReference type="SMART" id="SM00418">
    <property type="entry name" value="HTH_ARSR"/>
    <property type="match status" value="1"/>
</dbReference>
<dbReference type="PROSITE" id="PS50987">
    <property type="entry name" value="HTH_ARSR_2"/>
    <property type="match status" value="1"/>
</dbReference>
<dbReference type="CDD" id="cd00090">
    <property type="entry name" value="HTH_ARSR"/>
    <property type="match status" value="1"/>
</dbReference>
<comment type="caution">
    <text evidence="5">The sequence shown here is derived from an EMBL/GenBank/DDBJ whole genome shotgun (WGS) entry which is preliminary data.</text>
</comment>
<proteinExistence type="predicted"/>
<keyword evidence="2 5" id="KW-0238">DNA-binding</keyword>
<dbReference type="Pfam" id="PF12840">
    <property type="entry name" value="HTH_20"/>
    <property type="match status" value="1"/>
</dbReference>
<accession>A0A7W8DEU7</accession>
<evidence type="ECO:0000259" key="4">
    <source>
        <dbReference type="PROSITE" id="PS50987"/>
    </source>
</evidence>